<dbReference type="InterPro" id="IPR008630">
    <property type="entry name" value="Glyco_trans_34"/>
</dbReference>
<dbReference type="PANTHER" id="PTHR31306:SF10">
    <property type="entry name" value="ALPHA-1,6-MANNOSYLTRANSFERASE MNN11-RELATED"/>
    <property type="match status" value="1"/>
</dbReference>
<dbReference type="InterPro" id="IPR029044">
    <property type="entry name" value="Nucleotide-diphossugar_trans"/>
</dbReference>
<dbReference type="FunFam" id="3.90.550.10:FF:000149">
    <property type="entry name" value="Alpha-1,6-mannosyltransferase subunit"/>
    <property type="match status" value="1"/>
</dbReference>
<keyword evidence="6" id="KW-1185">Reference proteome</keyword>
<proteinExistence type="inferred from homology"/>
<comment type="caution">
    <text evidence="5">The sequence shown here is derived from an EMBL/GenBank/DDBJ whole genome shotgun (WGS) entry which is preliminary data.</text>
</comment>
<dbReference type="PANTHER" id="PTHR31306">
    <property type="entry name" value="ALPHA-1,6-MANNOSYLTRANSFERASE MNN11-RELATED"/>
    <property type="match status" value="1"/>
</dbReference>
<keyword evidence="3" id="KW-0808">Transferase</keyword>
<evidence type="ECO:0000256" key="3">
    <source>
        <dbReference type="ARBA" id="ARBA00022679"/>
    </source>
</evidence>
<comment type="similarity">
    <text evidence="1">Belongs to the glycosyltransferase 34 family.</text>
</comment>
<gene>
    <name evidence="5" type="ORF">DNG_06092</name>
</gene>
<accession>A0AAE8N0U4</accession>
<dbReference type="Pfam" id="PF05637">
    <property type="entry name" value="Glyco_transf_34"/>
    <property type="match status" value="1"/>
</dbReference>
<sequence length="314" mass="35861">MHFAYPPRKSSNPPPFRPRSSRLAAARRSRLRTVALIGVGFLFLLYLLRGKSTGTAKGTTRHIPSGSPPVVIVTVVNYDNGMEYADVVKENRISYAKLHGYETFFPHIGDYDLRGSPMSWTKVVALRHALAKFPDASYIWFLDQEALIMNPEISVHKDILAYEKLDKMMLRRQPVTLPESVIKTYPQLKPNQIDLVLTQDKEGVDGKSMILRNSDWSEFFLDTWYDPLFRSYNFELAETHTLEHIIQWHATILSKLALIPQRTMNSYSDSTLGEAYAEGDFVVRFPGCTGTGEKSCQQEASRYNERWRKAFASA</sequence>
<organism evidence="5 6">
    <name type="scientific">Cephalotrichum gorgonifer</name>
    <dbReference type="NCBI Taxonomy" id="2041049"/>
    <lineage>
        <taxon>Eukaryota</taxon>
        <taxon>Fungi</taxon>
        <taxon>Dikarya</taxon>
        <taxon>Ascomycota</taxon>
        <taxon>Pezizomycotina</taxon>
        <taxon>Sordariomycetes</taxon>
        <taxon>Hypocreomycetidae</taxon>
        <taxon>Microascales</taxon>
        <taxon>Microascaceae</taxon>
        <taxon>Cephalotrichum</taxon>
    </lineage>
</organism>
<evidence type="ECO:0000256" key="2">
    <source>
        <dbReference type="ARBA" id="ARBA00022676"/>
    </source>
</evidence>
<feature type="compositionally biased region" description="Low complexity" evidence="4">
    <location>
        <begin position="1"/>
        <end position="11"/>
    </location>
</feature>
<evidence type="ECO:0000313" key="5">
    <source>
        <dbReference type="EMBL" id="SPO03409.1"/>
    </source>
</evidence>
<evidence type="ECO:0000313" key="6">
    <source>
        <dbReference type="Proteomes" id="UP001187682"/>
    </source>
</evidence>
<name>A0AAE8N0U4_9PEZI</name>
<evidence type="ECO:0000256" key="1">
    <source>
        <dbReference type="ARBA" id="ARBA00005664"/>
    </source>
</evidence>
<dbReference type="GO" id="GO:0006487">
    <property type="term" value="P:protein N-linked glycosylation"/>
    <property type="evidence" value="ECO:0007669"/>
    <property type="project" value="TreeGrafter"/>
</dbReference>
<dbReference type="EMBL" id="ONZQ02000008">
    <property type="protein sequence ID" value="SPO03409.1"/>
    <property type="molecule type" value="Genomic_DNA"/>
</dbReference>
<feature type="region of interest" description="Disordered" evidence="4">
    <location>
        <begin position="1"/>
        <end position="21"/>
    </location>
</feature>
<dbReference type="GO" id="GO:0000136">
    <property type="term" value="C:mannan polymerase complex"/>
    <property type="evidence" value="ECO:0007669"/>
    <property type="project" value="TreeGrafter"/>
</dbReference>
<dbReference type="AlphaFoldDB" id="A0AAE8N0U4"/>
<evidence type="ECO:0000256" key="4">
    <source>
        <dbReference type="SAM" id="MobiDB-lite"/>
    </source>
</evidence>
<dbReference type="Gene3D" id="3.90.550.10">
    <property type="entry name" value="Spore Coat Polysaccharide Biosynthesis Protein SpsA, Chain A"/>
    <property type="match status" value="1"/>
</dbReference>
<protein>
    <submittedName>
        <fullName evidence="5">Related to alpha-1,2-galactosyltransferase</fullName>
    </submittedName>
</protein>
<dbReference type="Proteomes" id="UP001187682">
    <property type="component" value="Unassembled WGS sequence"/>
</dbReference>
<keyword evidence="2" id="KW-0328">Glycosyltransferase</keyword>
<dbReference type="GO" id="GO:0000009">
    <property type="term" value="F:alpha-1,6-mannosyltransferase activity"/>
    <property type="evidence" value="ECO:0007669"/>
    <property type="project" value="TreeGrafter"/>
</dbReference>
<reference evidence="5" key="1">
    <citation type="submission" date="2018-03" db="EMBL/GenBank/DDBJ databases">
        <authorList>
            <person name="Guldener U."/>
        </authorList>
    </citation>
    <scope>NUCLEOTIDE SEQUENCE</scope>
</reference>